<gene>
    <name evidence="4" type="ORF">POCULU_LOCUS3600</name>
</gene>
<evidence type="ECO:0000313" key="4">
    <source>
        <dbReference type="EMBL" id="CAG8521584.1"/>
    </source>
</evidence>
<dbReference type="EMBL" id="CAJVPJ010000407">
    <property type="protein sequence ID" value="CAG8521584.1"/>
    <property type="molecule type" value="Genomic_DNA"/>
</dbReference>
<keyword evidence="1" id="KW-0539">Nucleus</keyword>
<evidence type="ECO:0000256" key="2">
    <source>
        <dbReference type="SAM" id="MobiDB-lite"/>
    </source>
</evidence>
<evidence type="ECO:0000259" key="3">
    <source>
        <dbReference type="PROSITE" id="PS50118"/>
    </source>
</evidence>
<dbReference type="OrthoDB" id="6247875at2759"/>
<dbReference type="InterPro" id="IPR009071">
    <property type="entry name" value="HMG_box_dom"/>
</dbReference>
<evidence type="ECO:0000256" key="1">
    <source>
        <dbReference type="PROSITE-ProRule" id="PRU00267"/>
    </source>
</evidence>
<sequence>MSYDSIFSPIRKRRKSSNKSSPPRPQNAWLLFRRDFECRVRSQRPNELHTLNKISKTAAESWKIQPEKVKQYFNVLSKLASYKHKAMYPEYVYNPKKFKNGENFIFKHINKDKIVKSRNSKASLFNKAKASSSNTVDYSSVISNEDCPKNDEQSILQNPSPIIDIPEVFMFFPNFIHTSPSFPQCQFYYNLNNNDITDNEQIGYMDYEFGDIIYVCDETGWQI</sequence>
<dbReference type="SMART" id="SM00398">
    <property type="entry name" value="HMG"/>
    <property type="match status" value="1"/>
</dbReference>
<feature type="DNA-binding region" description="HMG box" evidence="1">
    <location>
        <begin position="22"/>
        <end position="92"/>
    </location>
</feature>
<dbReference type="Pfam" id="PF00505">
    <property type="entry name" value="HMG_box"/>
    <property type="match status" value="1"/>
</dbReference>
<feature type="region of interest" description="Disordered" evidence="2">
    <location>
        <begin position="1"/>
        <end position="26"/>
    </location>
</feature>
<evidence type="ECO:0000313" key="5">
    <source>
        <dbReference type="Proteomes" id="UP000789572"/>
    </source>
</evidence>
<accession>A0A9N9FBH5</accession>
<protein>
    <submittedName>
        <fullName evidence="4">4090_t:CDS:1</fullName>
    </submittedName>
</protein>
<keyword evidence="1" id="KW-0238">DNA-binding</keyword>
<reference evidence="4" key="1">
    <citation type="submission" date="2021-06" db="EMBL/GenBank/DDBJ databases">
        <authorList>
            <person name="Kallberg Y."/>
            <person name="Tangrot J."/>
            <person name="Rosling A."/>
        </authorList>
    </citation>
    <scope>NUCLEOTIDE SEQUENCE</scope>
    <source>
        <strain evidence="4">IA702</strain>
    </source>
</reference>
<dbReference type="Gene3D" id="1.10.30.10">
    <property type="entry name" value="High mobility group box domain"/>
    <property type="match status" value="1"/>
</dbReference>
<dbReference type="CDD" id="cd01389">
    <property type="entry name" value="HMG-box_ROX1-like"/>
    <property type="match status" value="1"/>
</dbReference>
<dbReference type="PROSITE" id="PS50118">
    <property type="entry name" value="HMG_BOX_2"/>
    <property type="match status" value="1"/>
</dbReference>
<dbReference type="Proteomes" id="UP000789572">
    <property type="component" value="Unassembled WGS sequence"/>
</dbReference>
<proteinExistence type="predicted"/>
<name>A0A9N9FBH5_9GLOM</name>
<dbReference type="GO" id="GO:0005634">
    <property type="term" value="C:nucleus"/>
    <property type="evidence" value="ECO:0007669"/>
    <property type="project" value="UniProtKB-UniRule"/>
</dbReference>
<dbReference type="SUPFAM" id="SSF47095">
    <property type="entry name" value="HMG-box"/>
    <property type="match status" value="1"/>
</dbReference>
<organism evidence="4 5">
    <name type="scientific">Paraglomus occultum</name>
    <dbReference type="NCBI Taxonomy" id="144539"/>
    <lineage>
        <taxon>Eukaryota</taxon>
        <taxon>Fungi</taxon>
        <taxon>Fungi incertae sedis</taxon>
        <taxon>Mucoromycota</taxon>
        <taxon>Glomeromycotina</taxon>
        <taxon>Glomeromycetes</taxon>
        <taxon>Paraglomerales</taxon>
        <taxon>Paraglomeraceae</taxon>
        <taxon>Paraglomus</taxon>
    </lineage>
</organism>
<dbReference type="GO" id="GO:0003677">
    <property type="term" value="F:DNA binding"/>
    <property type="evidence" value="ECO:0007669"/>
    <property type="project" value="UniProtKB-UniRule"/>
</dbReference>
<feature type="domain" description="HMG box" evidence="3">
    <location>
        <begin position="22"/>
        <end position="92"/>
    </location>
</feature>
<dbReference type="InterPro" id="IPR036910">
    <property type="entry name" value="HMG_box_dom_sf"/>
</dbReference>
<dbReference type="AlphaFoldDB" id="A0A9N9FBH5"/>
<comment type="caution">
    <text evidence="4">The sequence shown here is derived from an EMBL/GenBank/DDBJ whole genome shotgun (WGS) entry which is preliminary data.</text>
</comment>
<keyword evidence="5" id="KW-1185">Reference proteome</keyword>